<sequence>MKRVGLYAKRSNPAAIVVAREVTAWLQGRGVEVFLDERLAADMGDYQGYPAGSIPAMVHLIVVLGGDGTLISVARKVGDLRTPILGVNLGSLGFLTEIPLAELYPVLEKVIEGEFEVTNRLMLEAVVRRDGQEVGRYRVLNDVVINKGAIARIIDMEVTVDGDYLTTFKADGLIISTPTGSTAYNLAAGGPIIYPGLHCLVISPICPHMLTNRPIIVSDESTIRVEVKFQDEDVVFTADGQVGMPLHGGDVVEIRKSRSSTLLIKSPSKDFFEVLRTKLHWGAR</sequence>
<organism evidence="9 10">
    <name type="scientific">Trichloromonas acetexigens</name>
    <dbReference type="NCBI Taxonomy" id="38815"/>
    <lineage>
        <taxon>Bacteria</taxon>
        <taxon>Pseudomonadati</taxon>
        <taxon>Thermodesulfobacteriota</taxon>
        <taxon>Desulfuromonadia</taxon>
        <taxon>Desulfuromonadales</taxon>
        <taxon>Trichloromonadaceae</taxon>
        <taxon>Trichloromonas</taxon>
    </lineage>
</organism>
<keyword evidence="8" id="KW-0963">Cytoplasm</keyword>
<gene>
    <name evidence="8" type="primary">nadK</name>
    <name evidence="9" type="ORF">FL622_12285</name>
</gene>
<comment type="similarity">
    <text evidence="8">Belongs to the NAD kinase family.</text>
</comment>
<dbReference type="GO" id="GO:0019674">
    <property type="term" value="P:NAD+ metabolic process"/>
    <property type="evidence" value="ECO:0007669"/>
    <property type="project" value="InterPro"/>
</dbReference>
<dbReference type="PANTHER" id="PTHR20275:SF0">
    <property type="entry name" value="NAD KINASE"/>
    <property type="match status" value="1"/>
</dbReference>
<dbReference type="PANTHER" id="PTHR20275">
    <property type="entry name" value="NAD KINASE"/>
    <property type="match status" value="1"/>
</dbReference>
<evidence type="ECO:0000313" key="9">
    <source>
        <dbReference type="EMBL" id="TRO79683.1"/>
    </source>
</evidence>
<dbReference type="GO" id="GO:0006741">
    <property type="term" value="P:NADP+ biosynthetic process"/>
    <property type="evidence" value="ECO:0007669"/>
    <property type="project" value="UniProtKB-UniRule"/>
</dbReference>
<dbReference type="OrthoDB" id="9774737at2"/>
<evidence type="ECO:0000256" key="5">
    <source>
        <dbReference type="ARBA" id="ARBA00022857"/>
    </source>
</evidence>
<comment type="subcellular location">
    <subcellularLocation>
        <location evidence="8">Cytoplasm</location>
    </subcellularLocation>
</comment>
<keyword evidence="4 8" id="KW-0067">ATP-binding</keyword>
<dbReference type="SUPFAM" id="SSF111331">
    <property type="entry name" value="NAD kinase/diacylglycerol kinase-like"/>
    <property type="match status" value="1"/>
</dbReference>
<keyword evidence="5 8" id="KW-0521">NADP</keyword>
<feature type="binding site" evidence="8">
    <location>
        <position position="169"/>
    </location>
    <ligand>
        <name>NAD(+)</name>
        <dbReference type="ChEBI" id="CHEBI:57540"/>
    </ligand>
</feature>
<dbReference type="InterPro" id="IPR017437">
    <property type="entry name" value="ATP-NAD_kinase_PpnK-typ_C"/>
</dbReference>
<feature type="binding site" evidence="8">
    <location>
        <position position="171"/>
    </location>
    <ligand>
        <name>NAD(+)</name>
        <dbReference type="ChEBI" id="CHEBI:57540"/>
    </ligand>
</feature>
<dbReference type="EC" id="2.7.1.23" evidence="8"/>
<name>A0A550J976_9BACT</name>
<evidence type="ECO:0000256" key="1">
    <source>
        <dbReference type="ARBA" id="ARBA00022679"/>
    </source>
</evidence>
<dbReference type="InterPro" id="IPR002504">
    <property type="entry name" value="NADK"/>
</dbReference>
<comment type="catalytic activity">
    <reaction evidence="7 8">
        <text>NAD(+) + ATP = ADP + NADP(+) + H(+)</text>
        <dbReference type="Rhea" id="RHEA:18629"/>
        <dbReference type="ChEBI" id="CHEBI:15378"/>
        <dbReference type="ChEBI" id="CHEBI:30616"/>
        <dbReference type="ChEBI" id="CHEBI:57540"/>
        <dbReference type="ChEBI" id="CHEBI:58349"/>
        <dbReference type="ChEBI" id="CHEBI:456216"/>
        <dbReference type="EC" id="2.7.1.23"/>
    </reaction>
</comment>
<dbReference type="FunFam" id="2.60.200.30:FF:000009">
    <property type="entry name" value="Poly(P)/ATP NAD kinase"/>
    <property type="match status" value="1"/>
</dbReference>
<feature type="binding site" evidence="8">
    <location>
        <position position="152"/>
    </location>
    <ligand>
        <name>NAD(+)</name>
        <dbReference type="ChEBI" id="CHEBI:57540"/>
    </ligand>
</feature>
<dbReference type="GO" id="GO:0005737">
    <property type="term" value="C:cytoplasm"/>
    <property type="evidence" value="ECO:0007669"/>
    <property type="project" value="UniProtKB-SubCell"/>
</dbReference>
<keyword evidence="2 8" id="KW-0547">Nucleotide-binding</keyword>
<evidence type="ECO:0000256" key="8">
    <source>
        <dbReference type="HAMAP-Rule" id="MF_00361"/>
    </source>
</evidence>
<accession>A0A550J976</accession>
<dbReference type="InterPro" id="IPR017438">
    <property type="entry name" value="ATP-NAD_kinase_N"/>
</dbReference>
<dbReference type="GO" id="GO:0051287">
    <property type="term" value="F:NAD binding"/>
    <property type="evidence" value="ECO:0007669"/>
    <property type="project" value="UniProtKB-ARBA"/>
</dbReference>
<proteinExistence type="inferred from homology"/>
<dbReference type="Proteomes" id="UP000317155">
    <property type="component" value="Unassembled WGS sequence"/>
</dbReference>
<dbReference type="GO" id="GO:0003951">
    <property type="term" value="F:NAD+ kinase activity"/>
    <property type="evidence" value="ECO:0007669"/>
    <property type="project" value="UniProtKB-UniRule"/>
</dbReference>
<protein>
    <recommendedName>
        <fullName evidence="8">NAD kinase</fullName>
        <ecNumber evidence="8">2.7.1.23</ecNumber>
    </recommendedName>
    <alternativeName>
        <fullName evidence="8">ATP-dependent NAD kinase</fullName>
    </alternativeName>
</protein>
<keyword evidence="1 8" id="KW-0808">Transferase</keyword>
<dbReference type="GO" id="GO:0046872">
    <property type="term" value="F:metal ion binding"/>
    <property type="evidence" value="ECO:0007669"/>
    <property type="project" value="UniProtKB-UniRule"/>
</dbReference>
<keyword evidence="6 8" id="KW-0520">NAD</keyword>
<dbReference type="AlphaFoldDB" id="A0A550J976"/>
<dbReference type="HAMAP" id="MF_00361">
    <property type="entry name" value="NAD_kinase"/>
    <property type="match status" value="1"/>
</dbReference>
<feature type="active site" description="Proton acceptor" evidence="8">
    <location>
        <position position="67"/>
    </location>
</feature>
<dbReference type="Gene3D" id="3.40.50.10330">
    <property type="entry name" value="Probable inorganic polyphosphate/atp-NAD kinase, domain 1"/>
    <property type="match status" value="1"/>
</dbReference>
<dbReference type="Pfam" id="PF20143">
    <property type="entry name" value="NAD_kinase_C"/>
    <property type="match status" value="1"/>
</dbReference>
<evidence type="ECO:0000256" key="2">
    <source>
        <dbReference type="ARBA" id="ARBA00022741"/>
    </source>
</evidence>
<dbReference type="EMBL" id="VJVV01000009">
    <property type="protein sequence ID" value="TRO79683.1"/>
    <property type="molecule type" value="Genomic_DNA"/>
</dbReference>
<keyword evidence="10" id="KW-1185">Reference proteome</keyword>
<keyword evidence="3 8" id="KW-0418">Kinase</keyword>
<dbReference type="GO" id="GO:0005524">
    <property type="term" value="F:ATP binding"/>
    <property type="evidence" value="ECO:0007669"/>
    <property type="project" value="UniProtKB-KW"/>
</dbReference>
<evidence type="ECO:0000313" key="10">
    <source>
        <dbReference type="Proteomes" id="UP000317155"/>
    </source>
</evidence>
<evidence type="ECO:0000256" key="6">
    <source>
        <dbReference type="ARBA" id="ARBA00023027"/>
    </source>
</evidence>
<comment type="caution">
    <text evidence="8">Lacks conserved residue(s) required for the propagation of feature annotation.</text>
</comment>
<feature type="binding site" evidence="8">
    <location>
        <begin position="141"/>
        <end position="142"/>
    </location>
    <ligand>
        <name>NAD(+)</name>
        <dbReference type="ChEBI" id="CHEBI:57540"/>
    </ligand>
</feature>
<dbReference type="Pfam" id="PF01513">
    <property type="entry name" value="NAD_kinase"/>
    <property type="match status" value="1"/>
</dbReference>
<evidence type="ECO:0000256" key="7">
    <source>
        <dbReference type="ARBA" id="ARBA00047925"/>
    </source>
</evidence>
<dbReference type="Gene3D" id="2.60.200.30">
    <property type="entry name" value="Probable inorganic polyphosphate/atp-NAD kinase, domain 2"/>
    <property type="match status" value="1"/>
</dbReference>
<comment type="caution">
    <text evidence="9">The sequence shown here is derived from an EMBL/GenBank/DDBJ whole genome shotgun (WGS) entry which is preliminary data.</text>
</comment>
<reference evidence="9 10" key="1">
    <citation type="submission" date="2019-07" db="EMBL/GenBank/DDBJ databases">
        <title>Insights of Desulfuromonas acetexigens electromicrobiology.</title>
        <authorList>
            <person name="Katuri K."/>
            <person name="Sapireddy V."/>
            <person name="Shaw D.R."/>
            <person name="Saikaly P."/>
        </authorList>
    </citation>
    <scope>NUCLEOTIDE SEQUENCE [LARGE SCALE GENOMIC DNA]</scope>
    <source>
        <strain evidence="9 10">2873</strain>
    </source>
</reference>
<evidence type="ECO:0000256" key="4">
    <source>
        <dbReference type="ARBA" id="ARBA00022840"/>
    </source>
</evidence>
<comment type="cofactor">
    <cofactor evidence="8">
        <name>a divalent metal cation</name>
        <dbReference type="ChEBI" id="CHEBI:60240"/>
    </cofactor>
</comment>
<dbReference type="RefSeq" id="WP_092058734.1">
    <property type="nucleotide sequence ID" value="NZ_FOJJ01000041.1"/>
</dbReference>
<feature type="binding site" evidence="8">
    <location>
        <begin position="67"/>
        <end position="68"/>
    </location>
    <ligand>
        <name>NAD(+)</name>
        <dbReference type="ChEBI" id="CHEBI:57540"/>
    </ligand>
</feature>
<evidence type="ECO:0000256" key="3">
    <source>
        <dbReference type="ARBA" id="ARBA00022777"/>
    </source>
</evidence>
<feature type="binding site" evidence="8">
    <location>
        <position position="241"/>
    </location>
    <ligand>
        <name>NAD(+)</name>
        <dbReference type="ChEBI" id="CHEBI:57540"/>
    </ligand>
</feature>
<dbReference type="InterPro" id="IPR016064">
    <property type="entry name" value="NAD/diacylglycerol_kinase_sf"/>
</dbReference>
<comment type="function">
    <text evidence="8">Involved in the regulation of the intracellular balance of NAD and NADP, and is a key enzyme in the biosynthesis of NADP. Catalyzes specifically the phosphorylation on 2'-hydroxyl of the adenosine moiety of NAD to yield NADP.</text>
</comment>